<evidence type="ECO:0000313" key="2">
    <source>
        <dbReference type="Proteomes" id="UP000002440"/>
    </source>
</evidence>
<dbReference type="EMBL" id="CP000284">
    <property type="protein sequence ID" value="ABE50083.1"/>
    <property type="molecule type" value="Genomic_DNA"/>
</dbReference>
<dbReference type="eggNOG" id="ENOG50331S4">
    <property type="taxonomic scope" value="Bacteria"/>
</dbReference>
<dbReference type="RefSeq" id="WP_011480037.1">
    <property type="nucleotide sequence ID" value="NC_007947.1"/>
</dbReference>
<dbReference type="Proteomes" id="UP000002440">
    <property type="component" value="Chromosome"/>
</dbReference>
<name>Q1H0A4_METFK</name>
<organism evidence="1 2">
    <name type="scientific">Methylobacillus flagellatus (strain ATCC 51484 / DSM 6875 / VKM B-1610 / KT)</name>
    <dbReference type="NCBI Taxonomy" id="265072"/>
    <lineage>
        <taxon>Bacteria</taxon>
        <taxon>Pseudomonadati</taxon>
        <taxon>Pseudomonadota</taxon>
        <taxon>Betaproteobacteria</taxon>
        <taxon>Nitrosomonadales</taxon>
        <taxon>Methylophilaceae</taxon>
        <taxon>Methylobacillus</taxon>
    </lineage>
</organism>
<proteinExistence type="predicted"/>
<dbReference type="AlphaFoldDB" id="Q1H0A4"/>
<evidence type="ECO:0008006" key="3">
    <source>
        <dbReference type="Google" id="ProtNLM"/>
    </source>
</evidence>
<dbReference type="KEGG" id="mfa:Mfla_1816"/>
<gene>
    <name evidence="1" type="ordered locus">Mfla_1816</name>
</gene>
<dbReference type="InterPro" id="IPR021557">
    <property type="entry name" value="DUF3016"/>
</dbReference>
<reference evidence="1 2" key="1">
    <citation type="submission" date="2006-03" db="EMBL/GenBank/DDBJ databases">
        <title>Complete sequence of Methylobacillus flagellatus KT.</title>
        <authorList>
            <consortium name="US DOE Joint Genome Institute"/>
            <person name="Copeland A."/>
            <person name="Lucas S."/>
            <person name="Lapidus A."/>
            <person name="Barry K."/>
            <person name="Detter J.C."/>
            <person name="Glavina del Rio T."/>
            <person name="Hammon N."/>
            <person name="Israni S."/>
            <person name="Dalin E."/>
            <person name="Tice H."/>
            <person name="Pitluck S."/>
            <person name="Brettin T."/>
            <person name="Bruce D."/>
            <person name="Han C."/>
            <person name="Tapia R."/>
            <person name="Saunders E."/>
            <person name="Gilna P."/>
            <person name="Schmutz J."/>
            <person name="Larimer F."/>
            <person name="Land M."/>
            <person name="Kyrpides N."/>
            <person name="Anderson I."/>
            <person name="Richardson P."/>
        </authorList>
    </citation>
    <scope>NUCLEOTIDE SEQUENCE [LARGE SCALE GENOMIC DNA]</scope>
    <source>
        <strain evidence="2">KT / ATCC 51484 / DSM 6875</strain>
    </source>
</reference>
<protein>
    <recommendedName>
        <fullName evidence="3">DUF3016 domain-containing protein</fullName>
    </recommendedName>
</protein>
<keyword evidence="2" id="KW-1185">Reference proteome</keyword>
<evidence type="ECO:0000313" key="1">
    <source>
        <dbReference type="EMBL" id="ABE50083.1"/>
    </source>
</evidence>
<sequence>MLDSRMGGVCSSRRRSVTAAGCRRVRLAREVYRCSSTDHGPPNQNYLEQLRRHVMKKAAVYLALGEQLSIKIKDIDMAGEFEPWNTPGNDIRMIRHIYPPRVELHYQLKDAEGNVLKEGQVRLTEPNYQMRSVQNSQDTMRYEKALLDDWLASTFSGRATRKGLNPES</sequence>
<dbReference type="STRING" id="265072.Mfla_1816"/>
<dbReference type="HOGENOM" id="CLU_100616_1_0_4"/>
<dbReference type="Pfam" id="PF11454">
    <property type="entry name" value="DUF3016"/>
    <property type="match status" value="1"/>
</dbReference>
<accession>Q1H0A4</accession>